<evidence type="ECO:0000313" key="11">
    <source>
        <dbReference type="EMBL" id="CBY18041.1"/>
    </source>
</evidence>
<dbReference type="SMART" id="SM00355">
    <property type="entry name" value="ZnF_C2H2"/>
    <property type="match status" value="4"/>
</dbReference>
<feature type="domain" description="C2H2-type" evidence="10">
    <location>
        <begin position="167"/>
        <end position="194"/>
    </location>
</feature>
<feature type="domain" description="C2H2-type" evidence="10">
    <location>
        <begin position="197"/>
        <end position="230"/>
    </location>
</feature>
<evidence type="ECO:0000256" key="5">
    <source>
        <dbReference type="ARBA" id="ARBA00022833"/>
    </source>
</evidence>
<dbReference type="InterPro" id="IPR050589">
    <property type="entry name" value="Ikaros_C2H2-ZF"/>
</dbReference>
<proteinExistence type="predicted"/>
<dbReference type="AlphaFoldDB" id="E4X337"/>
<keyword evidence="7" id="KW-0539">Nucleus</keyword>
<organism evidence="11 12">
    <name type="scientific">Oikopleura dioica</name>
    <name type="common">Tunicate</name>
    <dbReference type="NCBI Taxonomy" id="34765"/>
    <lineage>
        <taxon>Eukaryota</taxon>
        <taxon>Metazoa</taxon>
        <taxon>Chordata</taxon>
        <taxon>Tunicata</taxon>
        <taxon>Appendicularia</taxon>
        <taxon>Copelata</taxon>
        <taxon>Oikopleuridae</taxon>
        <taxon>Oikopleura</taxon>
    </lineage>
</organism>
<accession>E4X337</accession>
<evidence type="ECO:0000313" key="12">
    <source>
        <dbReference type="Proteomes" id="UP000001307"/>
    </source>
</evidence>
<evidence type="ECO:0000256" key="7">
    <source>
        <dbReference type="ARBA" id="ARBA00023242"/>
    </source>
</evidence>
<dbReference type="GO" id="GO:0005634">
    <property type="term" value="C:nucleus"/>
    <property type="evidence" value="ECO:0007669"/>
    <property type="project" value="UniProtKB-SubCell"/>
</dbReference>
<keyword evidence="2" id="KW-0479">Metal-binding</keyword>
<dbReference type="GO" id="GO:0008270">
    <property type="term" value="F:zinc ion binding"/>
    <property type="evidence" value="ECO:0007669"/>
    <property type="project" value="UniProtKB-KW"/>
</dbReference>
<feature type="region of interest" description="Disordered" evidence="9">
    <location>
        <begin position="72"/>
        <end position="96"/>
    </location>
</feature>
<evidence type="ECO:0000256" key="1">
    <source>
        <dbReference type="ARBA" id="ARBA00004123"/>
    </source>
</evidence>
<keyword evidence="4 8" id="KW-0863">Zinc-finger</keyword>
<evidence type="ECO:0000256" key="9">
    <source>
        <dbReference type="SAM" id="MobiDB-lite"/>
    </source>
</evidence>
<evidence type="ECO:0000256" key="2">
    <source>
        <dbReference type="ARBA" id="ARBA00022723"/>
    </source>
</evidence>
<dbReference type="PANTHER" id="PTHR24404">
    <property type="entry name" value="ZINC FINGER PROTEIN"/>
    <property type="match status" value="1"/>
</dbReference>
<evidence type="ECO:0000256" key="3">
    <source>
        <dbReference type="ARBA" id="ARBA00022737"/>
    </source>
</evidence>
<dbReference type="InterPro" id="IPR036236">
    <property type="entry name" value="Znf_C2H2_sf"/>
</dbReference>
<evidence type="ECO:0000259" key="10">
    <source>
        <dbReference type="PROSITE" id="PS50157"/>
    </source>
</evidence>
<feature type="compositionally biased region" description="Basic and acidic residues" evidence="9">
    <location>
        <begin position="74"/>
        <end position="96"/>
    </location>
</feature>
<dbReference type="PANTHER" id="PTHR24404:SF110">
    <property type="entry name" value="C2H2-TYPE DOMAIN-CONTAINING PROTEIN"/>
    <property type="match status" value="1"/>
</dbReference>
<dbReference type="Gene3D" id="3.30.160.60">
    <property type="entry name" value="Classic Zinc Finger"/>
    <property type="match status" value="1"/>
</dbReference>
<dbReference type="GO" id="GO:0003700">
    <property type="term" value="F:DNA-binding transcription factor activity"/>
    <property type="evidence" value="ECO:0007669"/>
    <property type="project" value="TreeGrafter"/>
</dbReference>
<keyword evidence="12" id="KW-1185">Reference proteome</keyword>
<dbReference type="Proteomes" id="UP000001307">
    <property type="component" value="Unassembled WGS sequence"/>
</dbReference>
<reference evidence="11 12" key="1">
    <citation type="journal article" date="2010" name="Science">
        <title>Plasticity of animal genome architecture unmasked by rapid evolution of a pelagic tunicate.</title>
        <authorList>
            <person name="Denoeud F."/>
            <person name="Henriet S."/>
            <person name="Mungpakdee S."/>
            <person name="Aury J.M."/>
            <person name="Da Silva C."/>
            <person name="Brinkmann H."/>
            <person name="Mikhaleva J."/>
            <person name="Olsen L.C."/>
            <person name="Jubin C."/>
            <person name="Canestro C."/>
            <person name="Bouquet J.M."/>
            <person name="Danks G."/>
            <person name="Poulain J."/>
            <person name="Campsteijn C."/>
            <person name="Adamski M."/>
            <person name="Cross I."/>
            <person name="Yadetie F."/>
            <person name="Muffato M."/>
            <person name="Louis A."/>
            <person name="Butcher S."/>
            <person name="Tsagkogeorga G."/>
            <person name="Konrad A."/>
            <person name="Singh S."/>
            <person name="Jensen M.F."/>
            <person name="Cong E.H."/>
            <person name="Eikeseth-Otteraa H."/>
            <person name="Noel B."/>
            <person name="Anthouard V."/>
            <person name="Porcel B.M."/>
            <person name="Kachouri-Lafond R."/>
            <person name="Nishino A."/>
            <person name="Ugolini M."/>
            <person name="Chourrout P."/>
            <person name="Nishida H."/>
            <person name="Aasland R."/>
            <person name="Huzurbazar S."/>
            <person name="Westhof E."/>
            <person name="Delsuc F."/>
            <person name="Lehrach H."/>
            <person name="Reinhardt R."/>
            <person name="Weissenbach J."/>
            <person name="Roy S.W."/>
            <person name="Artiguenave F."/>
            <person name="Postlethwait J.H."/>
            <person name="Manak J.R."/>
            <person name="Thompson E.M."/>
            <person name="Jaillon O."/>
            <person name="Du Pasquier L."/>
            <person name="Boudinot P."/>
            <person name="Liberles D.A."/>
            <person name="Volff J.N."/>
            <person name="Philippe H."/>
            <person name="Lenhard B."/>
            <person name="Roest Crollius H."/>
            <person name="Wincker P."/>
            <person name="Chourrout D."/>
        </authorList>
    </citation>
    <scope>NUCLEOTIDE SEQUENCE [LARGE SCALE GENOMIC DNA]</scope>
</reference>
<dbReference type="InterPro" id="IPR013087">
    <property type="entry name" value="Znf_C2H2_type"/>
</dbReference>
<dbReference type="GO" id="GO:0000978">
    <property type="term" value="F:RNA polymerase II cis-regulatory region sequence-specific DNA binding"/>
    <property type="evidence" value="ECO:0007669"/>
    <property type="project" value="TreeGrafter"/>
</dbReference>
<evidence type="ECO:0000256" key="6">
    <source>
        <dbReference type="ARBA" id="ARBA00023125"/>
    </source>
</evidence>
<sequence>MTLDFNDGKFPNKENVSPDINIDLFKIEPMDLDVGSLIKLSKSINEDINDTIDVLKIDPLFEIKTDNNVQKPLPLDKKPLDLSSRKTENHPKKTIEEPKKACEKKLGNLSALSLKFFKCKFCYKTFTSKEQQLEHSARAHLICSECPRMFDSRVGLKIHKAMGHGPFKCELCPKSFPSFQRRDAHRRAHLDKGPLIYSCRECGEKFSTEEGVICHKTIYSGRCKHSKKPPKQNNYRDRRAQKIAFSTLKSVKIIYHLPTDANLLVV</sequence>
<dbReference type="OrthoDB" id="9978265at2759"/>
<feature type="domain" description="C2H2-type" evidence="10">
    <location>
        <begin position="117"/>
        <end position="140"/>
    </location>
</feature>
<keyword evidence="3" id="KW-0677">Repeat</keyword>
<protein>
    <recommendedName>
        <fullName evidence="10">C2H2-type domain-containing protein</fullName>
    </recommendedName>
</protein>
<dbReference type="EMBL" id="FN653023">
    <property type="protein sequence ID" value="CBY18041.1"/>
    <property type="molecule type" value="Genomic_DNA"/>
</dbReference>
<dbReference type="SUPFAM" id="SSF57667">
    <property type="entry name" value="beta-beta-alpha zinc fingers"/>
    <property type="match status" value="2"/>
</dbReference>
<gene>
    <name evidence="11" type="ORF">GSOID_T00017673001</name>
</gene>
<name>E4X337_OIKDI</name>
<dbReference type="InParanoid" id="E4X337"/>
<keyword evidence="5" id="KW-0862">Zinc</keyword>
<comment type="subcellular location">
    <subcellularLocation>
        <location evidence="1">Nucleus</location>
    </subcellularLocation>
</comment>
<dbReference type="PROSITE" id="PS50157">
    <property type="entry name" value="ZINC_FINGER_C2H2_2"/>
    <property type="match status" value="3"/>
</dbReference>
<dbReference type="GO" id="GO:0006357">
    <property type="term" value="P:regulation of transcription by RNA polymerase II"/>
    <property type="evidence" value="ECO:0007669"/>
    <property type="project" value="TreeGrafter"/>
</dbReference>
<keyword evidence="6" id="KW-0238">DNA-binding</keyword>
<dbReference type="PROSITE" id="PS00028">
    <property type="entry name" value="ZINC_FINGER_C2H2_1"/>
    <property type="match status" value="3"/>
</dbReference>
<evidence type="ECO:0000256" key="8">
    <source>
        <dbReference type="PROSITE-ProRule" id="PRU00042"/>
    </source>
</evidence>
<evidence type="ECO:0000256" key="4">
    <source>
        <dbReference type="ARBA" id="ARBA00022771"/>
    </source>
</evidence>